<dbReference type="InterPro" id="IPR005467">
    <property type="entry name" value="His_kinase_dom"/>
</dbReference>
<dbReference type="SUPFAM" id="SSF55785">
    <property type="entry name" value="PYP-like sensor domain (PAS domain)"/>
    <property type="match status" value="1"/>
</dbReference>
<dbReference type="FunFam" id="1.10.287.130:FF:000038">
    <property type="entry name" value="Sensory transduction histidine kinase"/>
    <property type="match status" value="1"/>
</dbReference>
<dbReference type="GO" id="GO:0000155">
    <property type="term" value="F:phosphorelay sensor kinase activity"/>
    <property type="evidence" value="ECO:0007669"/>
    <property type="project" value="InterPro"/>
</dbReference>
<dbReference type="InterPro" id="IPR036890">
    <property type="entry name" value="HATPase_C_sf"/>
</dbReference>
<dbReference type="InterPro" id="IPR003594">
    <property type="entry name" value="HATPase_dom"/>
</dbReference>
<dbReference type="SUPFAM" id="SSF55874">
    <property type="entry name" value="ATPase domain of HSP90 chaperone/DNA topoisomerase II/histidine kinase"/>
    <property type="match status" value="1"/>
</dbReference>
<name>Q12Y66_METBU</name>
<dbReference type="AlphaFoldDB" id="Q12Y66"/>
<dbReference type="KEGG" id="mbu:Mbur_0639"/>
<feature type="domain" description="Histidine kinase" evidence="13">
    <location>
        <begin position="232"/>
        <end position="451"/>
    </location>
</feature>
<evidence type="ECO:0000256" key="5">
    <source>
        <dbReference type="ARBA" id="ARBA00022679"/>
    </source>
</evidence>
<dbReference type="NCBIfam" id="TIGR00229">
    <property type="entry name" value="sensory_box"/>
    <property type="match status" value="1"/>
</dbReference>
<organism evidence="15 16">
    <name type="scientific">Methanococcoides burtonii (strain DSM 6242 / NBRC 107633 / OCM 468 / ACE-M)</name>
    <dbReference type="NCBI Taxonomy" id="259564"/>
    <lineage>
        <taxon>Archaea</taxon>
        <taxon>Methanobacteriati</taxon>
        <taxon>Methanobacteriota</taxon>
        <taxon>Stenosarchaea group</taxon>
        <taxon>Methanomicrobia</taxon>
        <taxon>Methanosarcinales</taxon>
        <taxon>Methanosarcinaceae</taxon>
        <taxon>Methanococcoides</taxon>
    </lineage>
</organism>
<dbReference type="InterPro" id="IPR003661">
    <property type="entry name" value="HisK_dim/P_dom"/>
</dbReference>
<evidence type="ECO:0000256" key="8">
    <source>
        <dbReference type="ARBA" id="ARBA00022840"/>
    </source>
</evidence>
<dbReference type="CDD" id="cd16922">
    <property type="entry name" value="HATPase_EvgS-ArcB-TorS-like"/>
    <property type="match status" value="1"/>
</dbReference>
<keyword evidence="4" id="KW-0597">Phosphoprotein</keyword>
<reference evidence="16" key="1">
    <citation type="journal article" date="2009" name="ISME J.">
        <title>The genome sequence of the psychrophilic archaeon, Methanococcoides burtonii: the role of genome evolution in cold adaptation.</title>
        <authorList>
            <person name="Allen M.A."/>
            <person name="Lauro F.M."/>
            <person name="Williams T.J."/>
            <person name="Burg D."/>
            <person name="Siddiqui K.S."/>
            <person name="De Francisci D."/>
            <person name="Chong K.W."/>
            <person name="Pilak O."/>
            <person name="Chew H.H."/>
            <person name="De Maere M.Z."/>
            <person name="Ting L."/>
            <person name="Katrib M."/>
            <person name="Ng C."/>
            <person name="Sowers K.R."/>
            <person name="Galperin M.Y."/>
            <person name="Anderson I.J."/>
            <person name="Ivanova N."/>
            <person name="Dalin E."/>
            <person name="Martinez M."/>
            <person name="Lapidus A."/>
            <person name="Hauser L."/>
            <person name="Land M."/>
            <person name="Thomas T."/>
            <person name="Cavicchioli R."/>
        </authorList>
    </citation>
    <scope>NUCLEOTIDE SEQUENCE [LARGE SCALE GENOMIC DNA]</scope>
    <source>
        <strain evidence="16">DSM 6242 / NBRC 107633 / OCM 468 / ACE-M</strain>
    </source>
</reference>
<comment type="catalytic activity">
    <reaction evidence="1">
        <text>ATP + protein L-histidine = ADP + protein N-phospho-L-histidine.</text>
        <dbReference type="EC" id="2.7.13.3"/>
    </reaction>
</comment>
<dbReference type="PROSITE" id="PS50109">
    <property type="entry name" value="HIS_KIN"/>
    <property type="match status" value="1"/>
</dbReference>
<accession>Q12Y66</accession>
<dbReference type="CDD" id="cd00082">
    <property type="entry name" value="HisKA"/>
    <property type="match status" value="1"/>
</dbReference>
<dbReference type="InterPro" id="IPR035965">
    <property type="entry name" value="PAS-like_dom_sf"/>
</dbReference>
<dbReference type="InterPro" id="IPR013767">
    <property type="entry name" value="PAS_fold"/>
</dbReference>
<evidence type="ECO:0000256" key="3">
    <source>
        <dbReference type="ARBA" id="ARBA00012438"/>
    </source>
</evidence>
<dbReference type="PRINTS" id="PR00344">
    <property type="entry name" value="BCTRLSENSOR"/>
</dbReference>
<keyword evidence="6" id="KW-0547">Nucleotide-binding</keyword>
<keyword evidence="9" id="KW-0902">Two-component regulatory system</keyword>
<evidence type="ECO:0000256" key="11">
    <source>
        <dbReference type="ARBA" id="ARBA00023306"/>
    </source>
</evidence>
<sequence>MKKSWKINKFKTNRAFFEVVVIVVATVIVTILAIISGGIQMFCEWFQAHEVVHAPIFGFLFLMSGLAIYGLRSYNETDQEIGSYRDFKHSLQESEEKFRTIFDKANDGIYLIDLHGRFIDVNAMACKQTGYSRDEMLQMAYKDMGFPEIDYKKQVKELYKKGYTSFESASILKDDSTAYGQMRSQIIQYGGKTAILSIARDITERKKAEEAILEAKIEAESANRAKSEFLANMSHELRTPLNSIIGFSDVLYNESHGPLNEYQKKYTSNVLRNGKHLLDIINDILSISNIETGTMELHINEFIVSDAIDEVESLMILIASEKDIDLTCNIDIGMPTIKTDMIKFKQILYNLVHNAIKFTDQGGSVTIGGKISDDLVHISVKDSGIGVSPEDQDKLFNPFFQLDSSNARKYGGTGLGLALVKKFVEMHGGEIWVESEVGKGSTFTFIIPTKPLNSDF</sequence>
<protein>
    <recommendedName>
        <fullName evidence="3">histidine kinase</fullName>
        <ecNumber evidence="3">2.7.13.3</ecNumber>
    </recommendedName>
</protein>
<evidence type="ECO:0000313" key="16">
    <source>
        <dbReference type="Proteomes" id="UP000001979"/>
    </source>
</evidence>
<dbReference type="SUPFAM" id="SSF47384">
    <property type="entry name" value="Homodimeric domain of signal transducing histidine kinase"/>
    <property type="match status" value="1"/>
</dbReference>
<feature type="transmembrane region" description="Helical" evidence="12">
    <location>
        <begin position="15"/>
        <end position="39"/>
    </location>
</feature>
<keyword evidence="12" id="KW-0812">Transmembrane</keyword>
<dbReference type="Gene3D" id="3.30.450.20">
    <property type="entry name" value="PAS domain"/>
    <property type="match status" value="1"/>
</dbReference>
<gene>
    <name evidence="15" type="ordered locus">Mbur_0639</name>
</gene>
<dbReference type="STRING" id="259564.Mbur_0639"/>
<evidence type="ECO:0000259" key="13">
    <source>
        <dbReference type="PROSITE" id="PS50109"/>
    </source>
</evidence>
<evidence type="ECO:0000256" key="9">
    <source>
        <dbReference type="ARBA" id="ARBA00023012"/>
    </source>
</evidence>
<dbReference type="PANTHER" id="PTHR43047:SF72">
    <property type="entry name" value="OSMOSENSING HISTIDINE PROTEIN KINASE SLN1"/>
    <property type="match status" value="1"/>
</dbReference>
<dbReference type="FunFam" id="3.30.565.10:FF:000010">
    <property type="entry name" value="Sensor histidine kinase RcsC"/>
    <property type="match status" value="1"/>
</dbReference>
<dbReference type="Gene3D" id="1.10.287.130">
    <property type="match status" value="1"/>
</dbReference>
<dbReference type="InterPro" id="IPR000014">
    <property type="entry name" value="PAS"/>
</dbReference>
<evidence type="ECO:0000256" key="2">
    <source>
        <dbReference type="ARBA" id="ARBA00004370"/>
    </source>
</evidence>
<dbReference type="GeneID" id="3997969"/>
<dbReference type="Pfam" id="PF00512">
    <property type="entry name" value="HisKA"/>
    <property type="match status" value="1"/>
</dbReference>
<dbReference type="EMBL" id="CP000300">
    <property type="protein sequence ID" value="ABE51610.1"/>
    <property type="molecule type" value="Genomic_DNA"/>
</dbReference>
<evidence type="ECO:0000256" key="4">
    <source>
        <dbReference type="ARBA" id="ARBA00022553"/>
    </source>
</evidence>
<dbReference type="SMART" id="SM00388">
    <property type="entry name" value="HisKA"/>
    <property type="match status" value="1"/>
</dbReference>
<proteinExistence type="predicted"/>
<dbReference type="EC" id="2.7.13.3" evidence="3"/>
<keyword evidence="8" id="KW-0067">ATP-binding</keyword>
<feature type="domain" description="PAS" evidence="14">
    <location>
        <begin position="94"/>
        <end position="137"/>
    </location>
</feature>
<dbReference type="Gene3D" id="3.30.565.10">
    <property type="entry name" value="Histidine kinase-like ATPase, C-terminal domain"/>
    <property type="match status" value="1"/>
</dbReference>
<dbReference type="Proteomes" id="UP000001979">
    <property type="component" value="Chromosome"/>
</dbReference>
<keyword evidence="5 15" id="KW-0808">Transferase</keyword>
<keyword evidence="16" id="KW-1185">Reference proteome</keyword>
<keyword evidence="7" id="KW-0418">Kinase</keyword>
<evidence type="ECO:0000256" key="10">
    <source>
        <dbReference type="ARBA" id="ARBA00023136"/>
    </source>
</evidence>
<dbReference type="Pfam" id="PF02518">
    <property type="entry name" value="HATPase_c"/>
    <property type="match status" value="1"/>
</dbReference>
<evidence type="ECO:0000256" key="12">
    <source>
        <dbReference type="SAM" id="Phobius"/>
    </source>
</evidence>
<dbReference type="InterPro" id="IPR004358">
    <property type="entry name" value="Sig_transdc_His_kin-like_C"/>
</dbReference>
<dbReference type="PROSITE" id="PS50112">
    <property type="entry name" value="PAS"/>
    <property type="match status" value="1"/>
</dbReference>
<dbReference type="GO" id="GO:0006355">
    <property type="term" value="P:regulation of DNA-templated transcription"/>
    <property type="evidence" value="ECO:0007669"/>
    <property type="project" value="InterPro"/>
</dbReference>
<dbReference type="GO" id="GO:0009927">
    <property type="term" value="F:histidine phosphotransfer kinase activity"/>
    <property type="evidence" value="ECO:0007669"/>
    <property type="project" value="TreeGrafter"/>
</dbReference>
<dbReference type="GO" id="GO:0005886">
    <property type="term" value="C:plasma membrane"/>
    <property type="evidence" value="ECO:0007669"/>
    <property type="project" value="TreeGrafter"/>
</dbReference>
<dbReference type="PANTHER" id="PTHR43047">
    <property type="entry name" value="TWO-COMPONENT HISTIDINE PROTEIN KINASE"/>
    <property type="match status" value="1"/>
</dbReference>
<evidence type="ECO:0000259" key="14">
    <source>
        <dbReference type="PROSITE" id="PS50112"/>
    </source>
</evidence>
<dbReference type="SMART" id="SM00091">
    <property type="entry name" value="PAS"/>
    <property type="match status" value="1"/>
</dbReference>
<evidence type="ECO:0000256" key="7">
    <source>
        <dbReference type="ARBA" id="ARBA00022777"/>
    </source>
</evidence>
<feature type="transmembrane region" description="Helical" evidence="12">
    <location>
        <begin position="51"/>
        <end position="71"/>
    </location>
</feature>
<keyword evidence="10 12" id="KW-0472">Membrane</keyword>
<dbReference type="CDD" id="cd00130">
    <property type="entry name" value="PAS"/>
    <property type="match status" value="1"/>
</dbReference>
<evidence type="ECO:0000313" key="15">
    <source>
        <dbReference type="EMBL" id="ABE51610.1"/>
    </source>
</evidence>
<dbReference type="InterPro" id="IPR036097">
    <property type="entry name" value="HisK_dim/P_sf"/>
</dbReference>
<dbReference type="GO" id="GO:0005524">
    <property type="term" value="F:ATP binding"/>
    <property type="evidence" value="ECO:0007669"/>
    <property type="project" value="UniProtKB-KW"/>
</dbReference>
<evidence type="ECO:0000256" key="6">
    <source>
        <dbReference type="ARBA" id="ARBA00022741"/>
    </source>
</evidence>
<dbReference type="HOGENOM" id="CLU_000445_89_2_2"/>
<dbReference type="SMART" id="SM00387">
    <property type="entry name" value="HATPase_c"/>
    <property type="match status" value="1"/>
</dbReference>
<dbReference type="RefSeq" id="WP_011498769.1">
    <property type="nucleotide sequence ID" value="NC_007955.1"/>
</dbReference>
<evidence type="ECO:0000256" key="1">
    <source>
        <dbReference type="ARBA" id="ARBA00000085"/>
    </source>
</evidence>
<dbReference type="Pfam" id="PF00989">
    <property type="entry name" value="PAS"/>
    <property type="match status" value="1"/>
</dbReference>
<keyword evidence="12" id="KW-1133">Transmembrane helix</keyword>
<keyword evidence="11" id="KW-0131">Cell cycle</keyword>
<comment type="subcellular location">
    <subcellularLocation>
        <location evidence="2">Membrane</location>
    </subcellularLocation>
</comment>